<comment type="caution">
    <text evidence="1">The sequence shown here is derived from an EMBL/GenBank/DDBJ whole genome shotgun (WGS) entry which is preliminary data.</text>
</comment>
<accession>A0A2G9ZN76</accession>
<sequence length="150" mass="16454">RFPLSLGDYTIQLIKIKSAEGTIIAESDFSVVPYDQQTISKLTAYLTVKGDPNKYYDSYIKKGSDSVTAWVQSPPGEVIGGTVKSFMTNLEGDINETSWMGVIEEAFSTNSNGTPVSLRNLSGNPLPGVYHYQIIIDGNIIFDLKYNCAV</sequence>
<name>A0A2G9ZN76_9BACT</name>
<dbReference type="AlphaFoldDB" id="A0A2G9ZN76"/>
<protein>
    <submittedName>
        <fullName evidence="1">Uncharacterized protein</fullName>
    </submittedName>
</protein>
<dbReference type="Proteomes" id="UP000231408">
    <property type="component" value="Unassembled WGS sequence"/>
</dbReference>
<proteinExistence type="predicted"/>
<dbReference type="EMBL" id="PCSE01000060">
    <property type="protein sequence ID" value="PIP34612.1"/>
    <property type="molecule type" value="Genomic_DNA"/>
</dbReference>
<gene>
    <name evidence="1" type="ORF">COX21_02030</name>
</gene>
<organism evidence="1 2">
    <name type="scientific">Candidatus Falkowbacteria bacterium CG23_combo_of_CG06-09_8_20_14_all_41_10</name>
    <dbReference type="NCBI Taxonomy" id="1974571"/>
    <lineage>
        <taxon>Bacteria</taxon>
        <taxon>Candidatus Falkowiibacteriota</taxon>
    </lineage>
</organism>
<reference evidence="1 2" key="1">
    <citation type="submission" date="2017-09" db="EMBL/GenBank/DDBJ databases">
        <title>Depth-based differentiation of microbial function through sediment-hosted aquifers and enrichment of novel symbionts in the deep terrestrial subsurface.</title>
        <authorList>
            <person name="Probst A.J."/>
            <person name="Ladd B."/>
            <person name="Jarett J.K."/>
            <person name="Geller-Mcgrath D.E."/>
            <person name="Sieber C.M."/>
            <person name="Emerson J.B."/>
            <person name="Anantharaman K."/>
            <person name="Thomas B.C."/>
            <person name="Malmstrom R."/>
            <person name="Stieglmeier M."/>
            <person name="Klingl A."/>
            <person name="Woyke T."/>
            <person name="Ryan C.M."/>
            <person name="Banfield J.F."/>
        </authorList>
    </citation>
    <scope>NUCLEOTIDE SEQUENCE [LARGE SCALE GENOMIC DNA]</scope>
    <source>
        <strain evidence="1">CG23_combo_of_CG06-09_8_20_14_all_41_10</strain>
    </source>
</reference>
<feature type="non-terminal residue" evidence="1">
    <location>
        <position position="1"/>
    </location>
</feature>
<evidence type="ECO:0000313" key="1">
    <source>
        <dbReference type="EMBL" id="PIP34612.1"/>
    </source>
</evidence>
<evidence type="ECO:0000313" key="2">
    <source>
        <dbReference type="Proteomes" id="UP000231408"/>
    </source>
</evidence>